<keyword evidence="2" id="KW-1185">Reference proteome</keyword>
<accession>A0ABV2FSQ2</accession>
<name>A0ABV2FSQ2_9FIRM</name>
<dbReference type="EMBL" id="JBEPLZ010000002">
    <property type="protein sequence ID" value="MET3569045.1"/>
    <property type="molecule type" value="Genomic_DNA"/>
</dbReference>
<reference evidence="1 2" key="1">
    <citation type="submission" date="2024-06" db="EMBL/GenBank/DDBJ databases">
        <title>Genomic Encyclopedia of Type Strains, Phase IV (KMG-IV): sequencing the most valuable type-strain genomes for metagenomic binning, comparative biology and taxonomic classification.</title>
        <authorList>
            <person name="Goeker M."/>
        </authorList>
    </citation>
    <scope>NUCLEOTIDE SEQUENCE [LARGE SCALE GENOMIC DNA]</scope>
    <source>
        <strain evidence="1 2">DSM 19261</strain>
    </source>
</reference>
<dbReference type="Proteomes" id="UP001549200">
    <property type="component" value="Unassembled WGS sequence"/>
</dbReference>
<sequence length="40" mass="4447">MEAKYALVGSFYIGKQDIAVRLIGGQSRSRQADDAIMMQK</sequence>
<organism evidence="1 2">
    <name type="scientific">Enterocloster citroniae</name>
    <dbReference type="NCBI Taxonomy" id="358743"/>
    <lineage>
        <taxon>Bacteria</taxon>
        <taxon>Bacillati</taxon>
        <taxon>Bacillota</taxon>
        <taxon>Clostridia</taxon>
        <taxon>Lachnospirales</taxon>
        <taxon>Lachnospiraceae</taxon>
        <taxon>Enterocloster</taxon>
    </lineage>
</organism>
<dbReference type="GeneID" id="93161946"/>
<protein>
    <submittedName>
        <fullName evidence="1">Uncharacterized protein</fullName>
    </submittedName>
</protein>
<dbReference type="RefSeq" id="WP_007860517.1">
    <property type="nucleotide sequence ID" value="NZ_CABJDD010000003.1"/>
</dbReference>
<evidence type="ECO:0000313" key="2">
    <source>
        <dbReference type="Proteomes" id="UP001549200"/>
    </source>
</evidence>
<evidence type="ECO:0000313" key="1">
    <source>
        <dbReference type="EMBL" id="MET3569045.1"/>
    </source>
</evidence>
<proteinExistence type="predicted"/>
<comment type="caution">
    <text evidence="1">The sequence shown here is derived from an EMBL/GenBank/DDBJ whole genome shotgun (WGS) entry which is preliminary data.</text>
</comment>
<gene>
    <name evidence="1" type="ORF">ABID13_000664</name>
</gene>